<keyword evidence="5" id="KW-0012">Acyltransferase</keyword>
<evidence type="ECO:0000259" key="11">
    <source>
        <dbReference type="PROSITE" id="PS51186"/>
    </source>
</evidence>
<dbReference type="InterPro" id="IPR016181">
    <property type="entry name" value="Acyl_CoA_acyltransferase"/>
</dbReference>
<comment type="catalytic activity">
    <reaction evidence="9">
        <text>L-lysyl-[protein] + acetyl-CoA = N(6)-acetyl-L-lysyl-[protein] + CoA + H(+)</text>
        <dbReference type="Rhea" id="RHEA:45948"/>
        <dbReference type="Rhea" id="RHEA-COMP:9752"/>
        <dbReference type="Rhea" id="RHEA-COMP:10731"/>
        <dbReference type="ChEBI" id="CHEBI:15378"/>
        <dbReference type="ChEBI" id="CHEBI:29969"/>
        <dbReference type="ChEBI" id="CHEBI:57287"/>
        <dbReference type="ChEBI" id="CHEBI:57288"/>
        <dbReference type="ChEBI" id="CHEBI:61930"/>
        <dbReference type="EC" id="2.3.1.48"/>
    </reaction>
</comment>
<dbReference type="GO" id="GO:0120518">
    <property type="term" value="F:protein N-terminal-methionine acetyltransferase activity"/>
    <property type="evidence" value="ECO:0007669"/>
    <property type="project" value="UniProtKB-EC"/>
</dbReference>
<dbReference type="GO" id="GO:0004402">
    <property type="term" value="F:histone acetyltransferase activity"/>
    <property type="evidence" value="ECO:0007669"/>
    <property type="project" value="TreeGrafter"/>
</dbReference>
<dbReference type="EC" id="2.3.1.259" evidence="7"/>
<comment type="similarity">
    <text evidence="6">Belongs to the acetyltransferase family. NAA60 subfamily.</text>
</comment>
<evidence type="ECO:0000256" key="8">
    <source>
        <dbReference type="ARBA" id="ARBA00026144"/>
    </source>
</evidence>
<gene>
    <name evidence="12" type="ORF">M0812_08792</name>
</gene>
<name>A0AAV7ZY58_9EUKA</name>
<comment type="catalytic activity">
    <reaction evidence="10">
        <text>N-terminal L-methionyl-[transmembrane protein] + acetyl-CoA = N-terminal N(alpha)-acetyl-L-methionyl-[transmembrane protein] + CoA + H(+)</text>
        <dbReference type="Rhea" id="RHEA:50604"/>
        <dbReference type="Rhea" id="RHEA-COMP:12745"/>
        <dbReference type="Rhea" id="RHEA-COMP:12746"/>
        <dbReference type="ChEBI" id="CHEBI:15378"/>
        <dbReference type="ChEBI" id="CHEBI:57287"/>
        <dbReference type="ChEBI" id="CHEBI:57288"/>
        <dbReference type="ChEBI" id="CHEBI:64731"/>
        <dbReference type="ChEBI" id="CHEBI:133414"/>
        <dbReference type="EC" id="2.3.1.259"/>
    </reaction>
</comment>
<keyword evidence="4" id="KW-0156">Chromatin regulator</keyword>
<evidence type="ECO:0000256" key="3">
    <source>
        <dbReference type="ARBA" id="ARBA00022829"/>
    </source>
</evidence>
<feature type="domain" description="N-acetyltransferase" evidence="11">
    <location>
        <begin position="35"/>
        <end position="193"/>
    </location>
</feature>
<dbReference type="EMBL" id="JANTQA010000021">
    <property type="protein sequence ID" value="KAJ3446255.1"/>
    <property type="molecule type" value="Genomic_DNA"/>
</dbReference>
<evidence type="ECO:0000313" key="12">
    <source>
        <dbReference type="EMBL" id="KAJ3446255.1"/>
    </source>
</evidence>
<evidence type="ECO:0000256" key="5">
    <source>
        <dbReference type="ARBA" id="ARBA00023315"/>
    </source>
</evidence>
<evidence type="ECO:0000256" key="2">
    <source>
        <dbReference type="ARBA" id="ARBA00022679"/>
    </source>
</evidence>
<evidence type="ECO:0000313" key="13">
    <source>
        <dbReference type="Proteomes" id="UP001146793"/>
    </source>
</evidence>
<dbReference type="Proteomes" id="UP001146793">
    <property type="component" value="Unassembled WGS sequence"/>
</dbReference>
<proteinExistence type="inferred from homology"/>
<evidence type="ECO:0000256" key="1">
    <source>
        <dbReference type="ARBA" id="ARBA00013184"/>
    </source>
</evidence>
<dbReference type="PANTHER" id="PTHR14744">
    <property type="entry name" value="N-ALPHA-ACETYLTRANSFERASE 60"/>
    <property type="match status" value="1"/>
</dbReference>
<organism evidence="12 13">
    <name type="scientific">Anaeramoeba flamelloides</name>
    <dbReference type="NCBI Taxonomy" id="1746091"/>
    <lineage>
        <taxon>Eukaryota</taxon>
        <taxon>Metamonada</taxon>
        <taxon>Anaeramoebidae</taxon>
        <taxon>Anaeramoeba</taxon>
    </lineage>
</organism>
<protein>
    <recommendedName>
        <fullName evidence="8">N-alpha-acetyltransferase 60</fullName>
        <ecNumber evidence="7">2.3.1.259</ecNumber>
        <ecNumber evidence="1">2.3.1.48</ecNumber>
    </recommendedName>
</protein>
<sequence length="225" mass="26323">MSKKNQKIFIFREEDKLEIKEETKSISLVDLEEEYTIREIQKKDLKEVRLLDLQLFPLQYKDDFYDNMLLENSVGLVAIKKETSKIVGVITGRLQFIDNGWFSPKTRQAYIMTFGVDEKETHKGIGFNLLNIAVNNFQSQLNVDEVSLHVRRANKRAISFYKKFGFKVTNILKEYYFFNNKSHAALVMVYNNIAREQKLKKTENPLVSFGSNLWSCFGSCFSEQN</sequence>
<comment type="caution">
    <text evidence="12">The sequence shown here is derived from an EMBL/GenBank/DDBJ whole genome shotgun (WGS) entry which is preliminary data.</text>
</comment>
<dbReference type="PROSITE" id="PS51186">
    <property type="entry name" value="GNAT"/>
    <property type="match status" value="1"/>
</dbReference>
<dbReference type="SUPFAM" id="SSF55729">
    <property type="entry name" value="Acyl-CoA N-acyltransferases (Nat)"/>
    <property type="match status" value="1"/>
</dbReference>
<dbReference type="EC" id="2.3.1.48" evidence="1"/>
<keyword evidence="3" id="KW-0159">Chromosome partition</keyword>
<evidence type="ECO:0000256" key="10">
    <source>
        <dbReference type="ARBA" id="ARBA00048848"/>
    </source>
</evidence>
<keyword evidence="2" id="KW-0808">Transferase</keyword>
<accession>A0AAV7ZY58</accession>
<dbReference type="Gene3D" id="3.40.630.30">
    <property type="match status" value="1"/>
</dbReference>
<dbReference type="Pfam" id="PF00583">
    <property type="entry name" value="Acetyltransf_1"/>
    <property type="match status" value="1"/>
</dbReference>
<dbReference type="GO" id="GO:0000139">
    <property type="term" value="C:Golgi membrane"/>
    <property type="evidence" value="ECO:0007669"/>
    <property type="project" value="TreeGrafter"/>
</dbReference>
<reference evidence="12" key="1">
    <citation type="submission" date="2022-08" db="EMBL/GenBank/DDBJ databases">
        <title>Novel sulphate-reducing endosymbionts in the free-living metamonad Anaeramoeba.</title>
        <authorList>
            <person name="Jerlstrom-Hultqvist J."/>
            <person name="Cepicka I."/>
            <person name="Gallot-Lavallee L."/>
            <person name="Salas-Leiva D."/>
            <person name="Curtis B.A."/>
            <person name="Zahonova K."/>
            <person name="Pipaliya S."/>
            <person name="Dacks J."/>
            <person name="Roger A.J."/>
        </authorList>
    </citation>
    <scope>NUCLEOTIDE SEQUENCE</scope>
    <source>
        <strain evidence="12">Busselton2</strain>
    </source>
</reference>
<evidence type="ECO:0000256" key="6">
    <source>
        <dbReference type="ARBA" id="ARBA00025774"/>
    </source>
</evidence>
<evidence type="ECO:0000256" key="9">
    <source>
        <dbReference type="ARBA" id="ARBA00048017"/>
    </source>
</evidence>
<dbReference type="PANTHER" id="PTHR14744:SF15">
    <property type="entry name" value="N-ALPHA-ACETYLTRANSFERASE 60"/>
    <property type="match status" value="1"/>
</dbReference>
<dbReference type="GO" id="GO:0007059">
    <property type="term" value="P:chromosome segregation"/>
    <property type="evidence" value="ECO:0007669"/>
    <property type="project" value="UniProtKB-KW"/>
</dbReference>
<evidence type="ECO:0000256" key="4">
    <source>
        <dbReference type="ARBA" id="ARBA00022853"/>
    </source>
</evidence>
<dbReference type="CDD" id="cd04301">
    <property type="entry name" value="NAT_SF"/>
    <property type="match status" value="1"/>
</dbReference>
<dbReference type="InterPro" id="IPR000182">
    <property type="entry name" value="GNAT_dom"/>
</dbReference>
<dbReference type="AlphaFoldDB" id="A0AAV7ZY58"/>
<evidence type="ECO:0000256" key="7">
    <source>
        <dbReference type="ARBA" id="ARBA00026111"/>
    </source>
</evidence>
<dbReference type="InterPro" id="IPR045141">
    <property type="entry name" value="NAA60-like"/>
</dbReference>